<comment type="caution">
    <text evidence="8">The sequence shown here is derived from an EMBL/GenBank/DDBJ whole genome shotgun (WGS) entry which is preliminary data.</text>
</comment>
<keyword evidence="3 6" id="KW-0479">Metal-binding</keyword>
<evidence type="ECO:0000259" key="7">
    <source>
        <dbReference type="PROSITE" id="PS51007"/>
    </source>
</evidence>
<keyword evidence="5 6" id="KW-0408">Iron</keyword>
<organism evidence="8 9">
    <name type="scientific">Sandarakinorhabdus glacialis</name>
    <dbReference type="NCBI Taxonomy" id="1614636"/>
    <lineage>
        <taxon>Bacteria</taxon>
        <taxon>Pseudomonadati</taxon>
        <taxon>Pseudomonadota</taxon>
        <taxon>Alphaproteobacteria</taxon>
        <taxon>Sphingomonadales</taxon>
        <taxon>Sphingosinicellaceae</taxon>
        <taxon>Sandarakinorhabdus</taxon>
    </lineage>
</organism>
<dbReference type="GO" id="GO:0046872">
    <property type="term" value="F:metal ion binding"/>
    <property type="evidence" value="ECO:0007669"/>
    <property type="project" value="UniProtKB-KW"/>
</dbReference>
<dbReference type="PROSITE" id="PS51007">
    <property type="entry name" value="CYTC"/>
    <property type="match status" value="3"/>
</dbReference>
<accession>A0A917EBZ2</accession>
<feature type="domain" description="Cytochrome c" evidence="7">
    <location>
        <begin position="267"/>
        <end position="357"/>
    </location>
</feature>
<gene>
    <name evidence="8" type="primary">cycA</name>
    <name evidence="8" type="ORF">GCM10011529_31050</name>
</gene>
<evidence type="ECO:0000313" key="9">
    <source>
        <dbReference type="Proteomes" id="UP000635071"/>
    </source>
</evidence>
<dbReference type="PANTHER" id="PTHR33751:SF9">
    <property type="entry name" value="CYTOCHROME C4"/>
    <property type="match status" value="1"/>
</dbReference>
<evidence type="ECO:0000256" key="3">
    <source>
        <dbReference type="ARBA" id="ARBA00022723"/>
    </source>
</evidence>
<keyword evidence="9" id="KW-1185">Reference proteome</keyword>
<dbReference type="Gene3D" id="1.10.760.10">
    <property type="entry name" value="Cytochrome c-like domain"/>
    <property type="match status" value="3"/>
</dbReference>
<reference evidence="8" key="1">
    <citation type="journal article" date="2014" name="Int. J. Syst. Evol. Microbiol.">
        <title>Complete genome sequence of Corynebacterium casei LMG S-19264T (=DSM 44701T), isolated from a smear-ripened cheese.</title>
        <authorList>
            <consortium name="US DOE Joint Genome Institute (JGI-PGF)"/>
            <person name="Walter F."/>
            <person name="Albersmeier A."/>
            <person name="Kalinowski J."/>
            <person name="Ruckert C."/>
        </authorList>
    </citation>
    <scope>NUCLEOTIDE SEQUENCE</scope>
    <source>
        <strain evidence="8">CGMCC 1.15519</strain>
    </source>
</reference>
<dbReference type="InterPro" id="IPR050597">
    <property type="entry name" value="Cytochrome_c_Oxidase_Subunit"/>
</dbReference>
<evidence type="ECO:0000313" key="8">
    <source>
        <dbReference type="EMBL" id="GGE22249.1"/>
    </source>
</evidence>
<dbReference type="InterPro" id="IPR009056">
    <property type="entry name" value="Cyt_c-like_dom"/>
</dbReference>
<evidence type="ECO:0000256" key="6">
    <source>
        <dbReference type="PROSITE-ProRule" id="PRU00433"/>
    </source>
</evidence>
<evidence type="ECO:0000256" key="5">
    <source>
        <dbReference type="ARBA" id="ARBA00023004"/>
    </source>
</evidence>
<dbReference type="RefSeq" id="WP_188764384.1">
    <property type="nucleotide sequence ID" value="NZ_BMJM01000020.1"/>
</dbReference>
<dbReference type="EMBL" id="BMJM01000020">
    <property type="protein sequence ID" value="GGE22249.1"/>
    <property type="molecule type" value="Genomic_DNA"/>
</dbReference>
<sequence>MIRMSAIVRHGMILALIAVVAAAVLIAIGLFPVSARLGHLPGVGWLLHTTYQRSVDFWSAGIDPPPLDDPALVQLGAAHFESGCRACHGAPGIPNGALAAAMLPPPPHITHAIKGWDDAELYWIVREGVKMSGMPHWPAVARDDEPWALVAFLRRVPRIRGTEYIRLAQAPAGRVAELGAIGRVANCARCHGMDGVPPMPGVVPRIDGLSAAYLAQTLRAYAARRRDSGIMAVQAVGLSETEIAALARYYAAAPVAAMTVAAPTKPALVEQGRRIALGVSARRLPVCAACHGPGTRPKSPLFPVLAGQPQVYLARQLHFFRARNRGGTSHVTLMFPIARQLEDEDIDALAAYYASLRRGG</sequence>
<reference evidence="8" key="2">
    <citation type="submission" date="2020-09" db="EMBL/GenBank/DDBJ databases">
        <authorList>
            <person name="Sun Q."/>
            <person name="Zhou Y."/>
        </authorList>
    </citation>
    <scope>NUCLEOTIDE SEQUENCE</scope>
    <source>
        <strain evidence="8">CGMCC 1.15519</strain>
    </source>
</reference>
<feature type="domain" description="Cytochrome c" evidence="7">
    <location>
        <begin position="168"/>
        <end position="254"/>
    </location>
</feature>
<keyword evidence="1" id="KW-0813">Transport</keyword>
<evidence type="ECO:0000256" key="2">
    <source>
        <dbReference type="ARBA" id="ARBA00022617"/>
    </source>
</evidence>
<evidence type="ECO:0000256" key="4">
    <source>
        <dbReference type="ARBA" id="ARBA00022982"/>
    </source>
</evidence>
<dbReference type="GO" id="GO:0009055">
    <property type="term" value="F:electron transfer activity"/>
    <property type="evidence" value="ECO:0007669"/>
    <property type="project" value="InterPro"/>
</dbReference>
<proteinExistence type="predicted"/>
<keyword evidence="2 6" id="KW-0349">Heme</keyword>
<dbReference type="Pfam" id="PF00034">
    <property type="entry name" value="Cytochrom_C"/>
    <property type="match status" value="1"/>
</dbReference>
<dbReference type="Pfam" id="PF13442">
    <property type="entry name" value="Cytochrome_CBB3"/>
    <property type="match status" value="1"/>
</dbReference>
<name>A0A917EBZ2_9SPHN</name>
<dbReference type="Proteomes" id="UP000635071">
    <property type="component" value="Unassembled WGS sequence"/>
</dbReference>
<dbReference type="PANTHER" id="PTHR33751">
    <property type="entry name" value="CBB3-TYPE CYTOCHROME C OXIDASE SUBUNIT FIXP"/>
    <property type="match status" value="1"/>
</dbReference>
<protein>
    <submittedName>
        <fullName evidence="8">Cytochrome c</fullName>
    </submittedName>
</protein>
<evidence type="ECO:0000256" key="1">
    <source>
        <dbReference type="ARBA" id="ARBA00022448"/>
    </source>
</evidence>
<dbReference type="GO" id="GO:0020037">
    <property type="term" value="F:heme binding"/>
    <property type="evidence" value="ECO:0007669"/>
    <property type="project" value="InterPro"/>
</dbReference>
<feature type="domain" description="Cytochrome c" evidence="7">
    <location>
        <begin position="71"/>
        <end position="157"/>
    </location>
</feature>
<keyword evidence="4" id="KW-0249">Electron transport</keyword>
<dbReference type="SUPFAM" id="SSF46626">
    <property type="entry name" value="Cytochrome c"/>
    <property type="match status" value="3"/>
</dbReference>
<dbReference type="AlphaFoldDB" id="A0A917EBZ2"/>
<dbReference type="InterPro" id="IPR036909">
    <property type="entry name" value="Cyt_c-like_dom_sf"/>
</dbReference>